<dbReference type="Proteomes" id="UP001230649">
    <property type="component" value="Unassembled WGS sequence"/>
</dbReference>
<reference evidence="1" key="1">
    <citation type="submission" date="2023-04" db="EMBL/GenBank/DDBJ databases">
        <title>Draft Genome sequencing of Naganishia species isolated from polar environments using Oxford Nanopore Technology.</title>
        <authorList>
            <person name="Leo P."/>
            <person name="Venkateswaran K."/>
        </authorList>
    </citation>
    <scope>NUCLEOTIDE SEQUENCE</scope>
    <source>
        <strain evidence="1">MNA-CCFEE 5262</strain>
    </source>
</reference>
<sequence length="96" mass="10896">MTTERNATHSKAAVRLQLQASMDKLRLDHRRRAAWIGKEMRHIKKTPNAEPGRPTRVGYVSSEEEMDDDDDEEEIQSGDDDANPGNESDEEMTPAE</sequence>
<proteinExistence type="predicted"/>
<evidence type="ECO:0000313" key="2">
    <source>
        <dbReference type="Proteomes" id="UP001230649"/>
    </source>
</evidence>
<organism evidence="1 2">
    <name type="scientific">Naganishia adeliensis</name>
    <dbReference type="NCBI Taxonomy" id="92952"/>
    <lineage>
        <taxon>Eukaryota</taxon>
        <taxon>Fungi</taxon>
        <taxon>Dikarya</taxon>
        <taxon>Basidiomycota</taxon>
        <taxon>Agaricomycotina</taxon>
        <taxon>Tremellomycetes</taxon>
        <taxon>Filobasidiales</taxon>
        <taxon>Filobasidiaceae</taxon>
        <taxon>Naganishia</taxon>
    </lineage>
</organism>
<dbReference type="EMBL" id="JASBWS010000040">
    <property type="protein sequence ID" value="KAJ9106887.1"/>
    <property type="molecule type" value="Genomic_DNA"/>
</dbReference>
<keyword evidence="2" id="KW-1185">Reference proteome</keyword>
<evidence type="ECO:0000313" key="1">
    <source>
        <dbReference type="EMBL" id="KAJ9106887.1"/>
    </source>
</evidence>
<comment type="caution">
    <text evidence="1">The sequence shown here is derived from an EMBL/GenBank/DDBJ whole genome shotgun (WGS) entry which is preliminary data.</text>
</comment>
<gene>
    <name evidence="1" type="ORF">QFC20_003895</name>
</gene>
<accession>A0ACC2W701</accession>
<protein>
    <submittedName>
        <fullName evidence="1">Uncharacterized protein</fullName>
    </submittedName>
</protein>
<name>A0ACC2W701_9TREE</name>